<evidence type="ECO:0000256" key="6">
    <source>
        <dbReference type="ARBA" id="ARBA00023157"/>
    </source>
</evidence>
<dbReference type="GO" id="GO:0030145">
    <property type="term" value="F:manganese ion binding"/>
    <property type="evidence" value="ECO:0007669"/>
    <property type="project" value="InterPro"/>
</dbReference>
<name>A0A4S4DK01_CAMSN</name>
<feature type="transmembrane region" description="Helical" evidence="11">
    <location>
        <begin position="436"/>
        <end position="457"/>
    </location>
</feature>
<evidence type="ECO:0000256" key="1">
    <source>
        <dbReference type="ARBA" id="ARBA00004271"/>
    </source>
</evidence>
<feature type="binding site" evidence="8">
    <location>
        <position position="548"/>
    </location>
    <ligand>
        <name>oxalate</name>
        <dbReference type="ChEBI" id="CHEBI:30623"/>
    </ligand>
</feature>
<evidence type="ECO:0000256" key="11">
    <source>
        <dbReference type="SAM" id="Phobius"/>
    </source>
</evidence>
<evidence type="ECO:0000259" key="12">
    <source>
        <dbReference type="SMART" id="SM00835"/>
    </source>
</evidence>
<comment type="subcellular location">
    <subcellularLocation>
        <location evidence="1">Secreted</location>
        <location evidence="1">Extracellular space</location>
        <location evidence="1">Apoplast</location>
    </subcellularLocation>
</comment>
<dbReference type="InterPro" id="IPR014710">
    <property type="entry name" value="RmlC-like_jellyroll"/>
</dbReference>
<feature type="binding site" evidence="9">
    <location>
        <position position="553"/>
    </location>
    <ligand>
        <name>Mn(2+)</name>
        <dbReference type="ChEBI" id="CHEBI:29035"/>
    </ligand>
</feature>
<evidence type="ECO:0000256" key="9">
    <source>
        <dbReference type="PIRSR" id="PIRSR601929-2"/>
    </source>
</evidence>
<dbReference type="Gene3D" id="2.60.120.10">
    <property type="entry name" value="Jelly Rolls"/>
    <property type="match status" value="1"/>
</dbReference>
<evidence type="ECO:0000256" key="7">
    <source>
        <dbReference type="ARBA" id="ARBA00023211"/>
    </source>
</evidence>
<keyword evidence="5 8" id="KW-0479">Metal-binding</keyword>
<dbReference type="InterPro" id="IPR001929">
    <property type="entry name" value="Germin"/>
</dbReference>
<evidence type="ECO:0000313" key="14">
    <source>
        <dbReference type="Proteomes" id="UP000306102"/>
    </source>
</evidence>
<keyword evidence="11" id="KW-1133">Transmembrane helix</keyword>
<feature type="transmembrane region" description="Helical" evidence="11">
    <location>
        <begin position="371"/>
        <end position="397"/>
    </location>
</feature>
<dbReference type="PANTHER" id="PTHR31238">
    <property type="entry name" value="GERMIN-LIKE PROTEIN SUBFAMILY 3 MEMBER 3"/>
    <property type="match status" value="1"/>
</dbReference>
<dbReference type="EMBL" id="SDRB02011108">
    <property type="protein sequence ID" value="THG02824.1"/>
    <property type="molecule type" value="Genomic_DNA"/>
</dbReference>
<feature type="binding site" evidence="9">
    <location>
        <position position="548"/>
    </location>
    <ligand>
        <name>Mn(2+)</name>
        <dbReference type="ChEBI" id="CHEBI:29035"/>
    </ligand>
</feature>
<dbReference type="Pfam" id="PF00190">
    <property type="entry name" value="Cupin_1"/>
    <property type="match status" value="1"/>
</dbReference>
<evidence type="ECO:0000256" key="8">
    <source>
        <dbReference type="PIRSR" id="PIRSR601929-1"/>
    </source>
</evidence>
<dbReference type="InterPro" id="IPR011051">
    <property type="entry name" value="RmlC_Cupin_sf"/>
</dbReference>
<reference evidence="13 14" key="1">
    <citation type="journal article" date="2018" name="Proc. Natl. Acad. Sci. U.S.A.">
        <title>Draft genome sequence of Camellia sinensis var. sinensis provides insights into the evolution of the tea genome and tea quality.</title>
        <authorList>
            <person name="Wei C."/>
            <person name="Yang H."/>
            <person name="Wang S."/>
            <person name="Zhao J."/>
            <person name="Liu C."/>
            <person name="Gao L."/>
            <person name="Xia E."/>
            <person name="Lu Y."/>
            <person name="Tai Y."/>
            <person name="She G."/>
            <person name="Sun J."/>
            <person name="Cao H."/>
            <person name="Tong W."/>
            <person name="Gao Q."/>
            <person name="Li Y."/>
            <person name="Deng W."/>
            <person name="Jiang X."/>
            <person name="Wang W."/>
            <person name="Chen Q."/>
            <person name="Zhang S."/>
            <person name="Li H."/>
            <person name="Wu J."/>
            <person name="Wang P."/>
            <person name="Li P."/>
            <person name="Shi C."/>
            <person name="Zheng F."/>
            <person name="Jian J."/>
            <person name="Huang B."/>
            <person name="Shan D."/>
            <person name="Shi M."/>
            <person name="Fang C."/>
            <person name="Yue Y."/>
            <person name="Li F."/>
            <person name="Li D."/>
            <person name="Wei S."/>
            <person name="Han B."/>
            <person name="Jiang C."/>
            <person name="Yin Y."/>
            <person name="Xia T."/>
            <person name="Zhang Z."/>
            <person name="Bennetzen J.L."/>
            <person name="Zhao S."/>
            <person name="Wan X."/>
        </authorList>
    </citation>
    <scope>NUCLEOTIDE SEQUENCE [LARGE SCALE GENOMIC DNA]</scope>
    <source>
        <strain evidence="14">cv. Shuchazao</strain>
        <tissue evidence="13">Leaf</tissue>
    </source>
</reference>
<evidence type="ECO:0000256" key="3">
    <source>
        <dbReference type="ARBA" id="ARBA00022523"/>
    </source>
</evidence>
<comment type="similarity">
    <text evidence="2">Belongs to the germin family.</text>
</comment>
<feature type="domain" description="Cupin type-1" evidence="12">
    <location>
        <begin position="498"/>
        <end position="648"/>
    </location>
</feature>
<dbReference type="CDD" id="cd02241">
    <property type="entry name" value="cupin_OxOx"/>
    <property type="match status" value="1"/>
</dbReference>
<dbReference type="SUPFAM" id="SSF51182">
    <property type="entry name" value="RmlC-like cupins"/>
    <property type="match status" value="1"/>
</dbReference>
<dbReference type="PROSITE" id="PS00725">
    <property type="entry name" value="GERMIN"/>
    <property type="match status" value="1"/>
</dbReference>
<sequence length="659" mass="72450">MALRLKPIKELIMEWCEIISEGKSGLVLEQEMSVWLSCYGIPLNLWNSTNVKRIGGLWGHFLYCEGDMNQPKSFACAKIKISTKCMEPINKNRVDTEFKPHEEMRSEEVEHQRCWGSDTMVAKLRSGVEPAMGIGNNNIRSPIAKEECKAMMDLGNHNVGSEAVISGIRQSMDDQILTPGYVRSLGGSSLNRPGVQIEVQPKYPKITNGPKDKISNIKEGAVAVGTVKSSLSVSEAQELEPSLRPAQNKKEKKKVSFLAKHGYLHPKKGPLSLLRRYGHRGASTSKTVPKATVWRAAVAAISLSALVENVTDKGRHILTEAQATLKMGEVLGVNCNGKEDEVLHKIVELELKDKERIGRGERDFVLLEDHVAAIFALLLLAHVEAFAFLVFLPLFVVDVLCHARSITLIQATAIRHRNSNFASNNKFLLLVDMIKMGTHIFLVTIAIMALASTLVYASDPSPLQDFCVAVNDTKSAVFVNGKVCKDPKLAKAKDFFFSGLLTPQKISNPVGSTVTPVNVMQIPGLNTLGISLARIDFAPHGLNPPHTHPRATEVIVVLEGTLYVGFVTSNPENRLFTKVLYPGDVFVFPEGLIHFQFNEGKTNAVAIAGLSSQNPGVITVANAVFGSNPKIFDDVLAKAFQVDKKVVDYLQAQFWWPNN</sequence>
<keyword evidence="14" id="KW-1185">Reference proteome</keyword>
<evidence type="ECO:0000313" key="13">
    <source>
        <dbReference type="EMBL" id="THG02824.1"/>
    </source>
</evidence>
<keyword evidence="6 10" id="KW-1015">Disulfide bond</keyword>
<dbReference type="FunFam" id="2.60.120.10:FF:000005">
    <property type="entry name" value="Germin-like protein subfamily 1 member 8"/>
    <property type="match status" value="1"/>
</dbReference>
<evidence type="ECO:0000256" key="5">
    <source>
        <dbReference type="ARBA" id="ARBA00022723"/>
    </source>
</evidence>
<dbReference type="SMART" id="SM00835">
    <property type="entry name" value="Cupin_1"/>
    <property type="match status" value="1"/>
</dbReference>
<dbReference type="InterPro" id="IPR019780">
    <property type="entry name" value="Germin_Mn-BS"/>
</dbReference>
<evidence type="ECO:0000256" key="10">
    <source>
        <dbReference type="PIRSR" id="PIRSR601929-3"/>
    </source>
</evidence>
<protein>
    <recommendedName>
        <fullName evidence="12">Cupin type-1 domain-containing protein</fullName>
    </recommendedName>
</protein>
<feature type="disulfide bond" evidence="10">
    <location>
        <begin position="467"/>
        <end position="484"/>
    </location>
</feature>
<keyword evidence="11" id="KW-0812">Transmembrane</keyword>
<dbReference type="AlphaFoldDB" id="A0A4S4DK01"/>
<feature type="binding site" evidence="9">
    <location>
        <position position="594"/>
    </location>
    <ligand>
        <name>Mn(2+)</name>
        <dbReference type="ChEBI" id="CHEBI:29035"/>
    </ligand>
</feature>
<gene>
    <name evidence="13" type="ORF">TEA_014145</name>
</gene>
<dbReference type="Proteomes" id="UP000306102">
    <property type="component" value="Unassembled WGS sequence"/>
</dbReference>
<evidence type="ECO:0000256" key="4">
    <source>
        <dbReference type="ARBA" id="ARBA00022525"/>
    </source>
</evidence>
<feature type="binding site" evidence="8">
    <location>
        <position position="543"/>
    </location>
    <ligand>
        <name>oxalate</name>
        <dbReference type="ChEBI" id="CHEBI:30623"/>
    </ligand>
</feature>
<dbReference type="PRINTS" id="PR00325">
    <property type="entry name" value="GERMIN"/>
</dbReference>
<evidence type="ECO:0000256" key="2">
    <source>
        <dbReference type="ARBA" id="ARBA00007456"/>
    </source>
</evidence>
<organism evidence="13 14">
    <name type="scientific">Camellia sinensis var. sinensis</name>
    <name type="common">China tea</name>
    <dbReference type="NCBI Taxonomy" id="542762"/>
    <lineage>
        <taxon>Eukaryota</taxon>
        <taxon>Viridiplantae</taxon>
        <taxon>Streptophyta</taxon>
        <taxon>Embryophyta</taxon>
        <taxon>Tracheophyta</taxon>
        <taxon>Spermatophyta</taxon>
        <taxon>Magnoliopsida</taxon>
        <taxon>eudicotyledons</taxon>
        <taxon>Gunneridae</taxon>
        <taxon>Pentapetalae</taxon>
        <taxon>asterids</taxon>
        <taxon>Ericales</taxon>
        <taxon>Theaceae</taxon>
        <taxon>Camellia</taxon>
    </lineage>
</organism>
<feature type="binding site" evidence="8">
    <location>
        <position position="553"/>
    </location>
    <ligand>
        <name>oxalate</name>
        <dbReference type="ChEBI" id="CHEBI:30623"/>
    </ligand>
</feature>
<accession>A0A4S4DK01</accession>
<keyword evidence="11" id="KW-0472">Membrane</keyword>
<dbReference type="GO" id="GO:0048046">
    <property type="term" value="C:apoplast"/>
    <property type="evidence" value="ECO:0007669"/>
    <property type="project" value="UniProtKB-SubCell"/>
</dbReference>
<feature type="binding site" evidence="9">
    <location>
        <position position="546"/>
    </location>
    <ligand>
        <name>Mn(2+)</name>
        <dbReference type="ChEBI" id="CHEBI:29035"/>
    </ligand>
</feature>
<dbReference type="InterPro" id="IPR006045">
    <property type="entry name" value="Cupin_1"/>
</dbReference>
<comment type="caution">
    <text evidence="13">The sequence shown here is derived from an EMBL/GenBank/DDBJ whole genome shotgun (WGS) entry which is preliminary data.</text>
</comment>
<proteinExistence type="inferred from homology"/>
<keyword evidence="3" id="KW-0052">Apoplast</keyword>
<keyword evidence="4" id="KW-0964">Secreted</keyword>
<keyword evidence="7 8" id="KW-0464">Manganese</keyword>